<organism evidence="1">
    <name type="scientific">marine sediment metagenome</name>
    <dbReference type="NCBI Taxonomy" id="412755"/>
    <lineage>
        <taxon>unclassified sequences</taxon>
        <taxon>metagenomes</taxon>
        <taxon>ecological metagenomes</taxon>
    </lineage>
</organism>
<proteinExistence type="predicted"/>
<protein>
    <submittedName>
        <fullName evidence="1">Uncharacterized protein</fullName>
    </submittedName>
</protein>
<name>A0A0F9M958_9ZZZZ</name>
<accession>A0A0F9M958</accession>
<gene>
    <name evidence="1" type="ORF">LCGC14_1119750</name>
</gene>
<reference evidence="1" key="1">
    <citation type="journal article" date="2015" name="Nature">
        <title>Complex archaea that bridge the gap between prokaryotes and eukaryotes.</title>
        <authorList>
            <person name="Spang A."/>
            <person name="Saw J.H."/>
            <person name="Jorgensen S.L."/>
            <person name="Zaremba-Niedzwiedzka K."/>
            <person name="Martijn J."/>
            <person name="Lind A.E."/>
            <person name="van Eijk R."/>
            <person name="Schleper C."/>
            <person name="Guy L."/>
            <person name="Ettema T.J."/>
        </authorList>
    </citation>
    <scope>NUCLEOTIDE SEQUENCE</scope>
</reference>
<dbReference type="AlphaFoldDB" id="A0A0F9M958"/>
<dbReference type="EMBL" id="LAZR01005171">
    <property type="protein sequence ID" value="KKN02234.1"/>
    <property type="molecule type" value="Genomic_DNA"/>
</dbReference>
<evidence type="ECO:0000313" key="1">
    <source>
        <dbReference type="EMBL" id="KKN02234.1"/>
    </source>
</evidence>
<sequence length="51" mass="6169">MDATPQIQEKDFPVPDQAMIEDIILQWIELMDEEARKYFIIRLVNRFTLPF</sequence>
<comment type="caution">
    <text evidence="1">The sequence shown here is derived from an EMBL/GenBank/DDBJ whole genome shotgun (WGS) entry which is preliminary data.</text>
</comment>